<reference evidence="1 2" key="1">
    <citation type="submission" date="2019-07" db="EMBL/GenBank/DDBJ databases">
        <title>Complete Genome Sequence of Leptotrichia hofstadii Strain JCM16775.</title>
        <authorList>
            <person name="Watanabe S."/>
            <person name="Cui L."/>
        </authorList>
    </citation>
    <scope>NUCLEOTIDE SEQUENCE [LARGE SCALE GENOMIC DNA]</scope>
    <source>
        <strain evidence="1 2">JCM16775</strain>
    </source>
</reference>
<protein>
    <submittedName>
        <fullName evidence="1">Uncharacterized protein</fullName>
    </submittedName>
</protein>
<gene>
    <name evidence="1" type="ORF">JCM16775_1757</name>
</gene>
<proteinExistence type="predicted"/>
<evidence type="ECO:0000313" key="1">
    <source>
        <dbReference type="EMBL" id="BBM39046.1"/>
    </source>
</evidence>
<sequence length="45" mass="5151">MLENIFQDGKYSKKEAKAFLDKAWDLAPSPRGIYLEEFVSVQSIS</sequence>
<dbReference type="RefSeq" id="WP_154669759.1">
    <property type="nucleotide sequence ID" value="NZ_AP019823.1"/>
</dbReference>
<dbReference type="AlphaFoldDB" id="A0A510JIM7"/>
<accession>A0A510JIM7</accession>
<dbReference type="EMBL" id="AP019823">
    <property type="protein sequence ID" value="BBM39046.1"/>
    <property type="molecule type" value="Genomic_DNA"/>
</dbReference>
<keyword evidence="2" id="KW-1185">Reference proteome</keyword>
<evidence type="ECO:0000313" key="2">
    <source>
        <dbReference type="Proteomes" id="UP000321892"/>
    </source>
</evidence>
<dbReference type="KEGG" id="lhf:JCM16775_1757"/>
<organism evidence="1 2">
    <name type="scientific">Leptotrichia hofstadii</name>
    <dbReference type="NCBI Taxonomy" id="157688"/>
    <lineage>
        <taxon>Bacteria</taxon>
        <taxon>Fusobacteriati</taxon>
        <taxon>Fusobacteriota</taxon>
        <taxon>Fusobacteriia</taxon>
        <taxon>Fusobacteriales</taxon>
        <taxon>Leptotrichiaceae</taxon>
        <taxon>Leptotrichia</taxon>
    </lineage>
</organism>
<dbReference type="Proteomes" id="UP000321892">
    <property type="component" value="Chromosome"/>
</dbReference>
<name>A0A510JIM7_9FUSO</name>